<sequence length="65" mass="7103">MNELVGSSVTVVHGALWGGGGDLLVVGSGAERAWQDRDVLAGLLHHLNRRRYSQLWSRSHGRHSS</sequence>
<accession>A0AAW0L061</accession>
<proteinExistence type="predicted"/>
<evidence type="ECO:0000313" key="2">
    <source>
        <dbReference type="Proteomes" id="UP000237347"/>
    </source>
</evidence>
<reference evidence="1 2" key="1">
    <citation type="journal article" date="2018" name="Sci. Data">
        <title>The draft genome sequence of cork oak.</title>
        <authorList>
            <person name="Ramos A.M."/>
            <person name="Usie A."/>
            <person name="Barbosa P."/>
            <person name="Barros P.M."/>
            <person name="Capote T."/>
            <person name="Chaves I."/>
            <person name="Simoes F."/>
            <person name="Abreu I."/>
            <person name="Carrasquinho I."/>
            <person name="Faro C."/>
            <person name="Guimaraes J.B."/>
            <person name="Mendonca D."/>
            <person name="Nobrega F."/>
            <person name="Rodrigues L."/>
            <person name="Saibo N.J.M."/>
            <person name="Varela M.C."/>
            <person name="Egas C."/>
            <person name="Matos J."/>
            <person name="Miguel C.M."/>
            <person name="Oliveira M.M."/>
            <person name="Ricardo C.P."/>
            <person name="Goncalves S."/>
        </authorList>
    </citation>
    <scope>NUCLEOTIDE SEQUENCE [LARGE SCALE GENOMIC DNA]</scope>
    <source>
        <strain evidence="2">cv. HL8</strain>
    </source>
</reference>
<name>A0AAW0L061_QUESU</name>
<evidence type="ECO:0000313" key="1">
    <source>
        <dbReference type="EMBL" id="KAK7844982.1"/>
    </source>
</evidence>
<organism evidence="1 2">
    <name type="scientific">Quercus suber</name>
    <name type="common">Cork oak</name>
    <dbReference type="NCBI Taxonomy" id="58331"/>
    <lineage>
        <taxon>Eukaryota</taxon>
        <taxon>Viridiplantae</taxon>
        <taxon>Streptophyta</taxon>
        <taxon>Embryophyta</taxon>
        <taxon>Tracheophyta</taxon>
        <taxon>Spermatophyta</taxon>
        <taxon>Magnoliopsida</taxon>
        <taxon>eudicotyledons</taxon>
        <taxon>Gunneridae</taxon>
        <taxon>Pentapetalae</taxon>
        <taxon>rosids</taxon>
        <taxon>fabids</taxon>
        <taxon>Fagales</taxon>
        <taxon>Fagaceae</taxon>
        <taxon>Quercus</taxon>
    </lineage>
</organism>
<protein>
    <submittedName>
        <fullName evidence="1">Uncharacterized protein</fullName>
    </submittedName>
</protein>
<keyword evidence="2" id="KW-1185">Reference proteome</keyword>
<gene>
    <name evidence="1" type="ORF">CFP56_010121</name>
</gene>
<comment type="caution">
    <text evidence="1">The sequence shown here is derived from an EMBL/GenBank/DDBJ whole genome shotgun (WGS) entry which is preliminary data.</text>
</comment>
<dbReference type="EMBL" id="PKMF04000177">
    <property type="protein sequence ID" value="KAK7844982.1"/>
    <property type="molecule type" value="Genomic_DNA"/>
</dbReference>
<dbReference type="Proteomes" id="UP000237347">
    <property type="component" value="Unassembled WGS sequence"/>
</dbReference>
<dbReference type="AlphaFoldDB" id="A0AAW0L061"/>